<dbReference type="RefSeq" id="WP_133638680.1">
    <property type="nucleotide sequence ID" value="NZ_SNZV01000001.1"/>
</dbReference>
<dbReference type="InterPro" id="IPR006558">
    <property type="entry name" value="LamG-like"/>
</dbReference>
<evidence type="ECO:0000313" key="5">
    <source>
        <dbReference type="Proteomes" id="UP000294752"/>
    </source>
</evidence>
<dbReference type="InterPro" id="IPR013320">
    <property type="entry name" value="ConA-like_dom_sf"/>
</dbReference>
<dbReference type="Proteomes" id="UP000294752">
    <property type="component" value="Unassembled WGS sequence"/>
</dbReference>
<keyword evidence="1" id="KW-0732">Signal</keyword>
<feature type="domain" description="LamG-like jellyroll fold" evidence="3">
    <location>
        <begin position="190"/>
        <end position="318"/>
    </location>
</feature>
<dbReference type="AlphaFoldDB" id="A0A4R7DBC7"/>
<dbReference type="OrthoDB" id="2582440at2"/>
<dbReference type="GO" id="GO:0004553">
    <property type="term" value="F:hydrolase activity, hydrolyzing O-glycosyl compounds"/>
    <property type="evidence" value="ECO:0007669"/>
    <property type="project" value="UniProtKB-ARBA"/>
</dbReference>
<dbReference type="SMART" id="SM00560">
    <property type="entry name" value="LamGL"/>
    <property type="match status" value="1"/>
</dbReference>
<accession>A0A4R7DBC7</accession>
<protein>
    <submittedName>
        <fullName evidence="4">Uncharacterized protein DUF1735</fullName>
    </submittedName>
</protein>
<dbReference type="PROSITE" id="PS51257">
    <property type="entry name" value="PROKAR_LIPOPROTEIN"/>
    <property type="match status" value="1"/>
</dbReference>
<name>A0A4R7DBC7_9SPHI</name>
<dbReference type="Gene3D" id="2.60.120.200">
    <property type="match status" value="1"/>
</dbReference>
<evidence type="ECO:0000256" key="2">
    <source>
        <dbReference type="ARBA" id="ARBA00023157"/>
    </source>
</evidence>
<evidence type="ECO:0000256" key="1">
    <source>
        <dbReference type="ARBA" id="ARBA00022729"/>
    </source>
</evidence>
<organism evidence="4 5">
    <name type="scientific">Sphingobacterium paludis</name>
    <dbReference type="NCBI Taxonomy" id="1476465"/>
    <lineage>
        <taxon>Bacteria</taxon>
        <taxon>Pseudomonadati</taxon>
        <taxon>Bacteroidota</taxon>
        <taxon>Sphingobacteriia</taxon>
        <taxon>Sphingobacteriales</taxon>
        <taxon>Sphingobacteriaceae</taxon>
        <taxon>Sphingobacterium</taxon>
    </lineage>
</organism>
<evidence type="ECO:0000259" key="3">
    <source>
        <dbReference type="SMART" id="SM00560"/>
    </source>
</evidence>
<keyword evidence="2" id="KW-1015">Disulfide bond</keyword>
<reference evidence="4 5" key="1">
    <citation type="submission" date="2019-03" db="EMBL/GenBank/DDBJ databases">
        <title>Genomic Encyclopedia of Type Strains, Phase III (KMG-III): the genomes of soil and plant-associated and newly described type strains.</title>
        <authorList>
            <person name="Whitman W."/>
        </authorList>
    </citation>
    <scope>NUCLEOTIDE SEQUENCE [LARGE SCALE GENOMIC DNA]</scope>
    <source>
        <strain evidence="4 5">CGMCC 1.12801</strain>
    </source>
</reference>
<dbReference type="Pfam" id="PF13385">
    <property type="entry name" value="Laminin_G_3"/>
    <property type="match status" value="1"/>
</dbReference>
<evidence type="ECO:0000313" key="4">
    <source>
        <dbReference type="EMBL" id="TDS17581.1"/>
    </source>
</evidence>
<dbReference type="GO" id="GO:0005975">
    <property type="term" value="P:carbohydrate metabolic process"/>
    <property type="evidence" value="ECO:0007669"/>
    <property type="project" value="UniProtKB-ARBA"/>
</dbReference>
<proteinExistence type="predicted"/>
<dbReference type="InterPro" id="IPR013728">
    <property type="entry name" value="BT_3987-like_N"/>
</dbReference>
<dbReference type="EMBL" id="SNZV01000001">
    <property type="protein sequence ID" value="TDS17581.1"/>
    <property type="molecule type" value="Genomic_DNA"/>
</dbReference>
<gene>
    <name evidence="4" type="ORF">B0I21_101448</name>
</gene>
<dbReference type="SUPFAM" id="SSF49899">
    <property type="entry name" value="Concanavalin A-like lectins/glucanases"/>
    <property type="match status" value="1"/>
</dbReference>
<comment type="caution">
    <text evidence="4">The sequence shown here is derived from an EMBL/GenBank/DDBJ whole genome shotgun (WGS) entry which is preliminary data.</text>
</comment>
<dbReference type="Pfam" id="PF08522">
    <property type="entry name" value="BT_3987-like_N"/>
    <property type="match status" value="1"/>
</dbReference>
<keyword evidence="5" id="KW-1185">Reference proteome</keyword>
<sequence length="373" mass="40763">MKLNIVYFLINIFLIGSMLSGCKRENPNTPSIYLTMAETNPVARLAVDSSGAAQAISITSSSLVDREVSAEIRVDTLLIQAYNAKNGTAYKALPEAAYSLSANRVRITPGTNVSDAIAFQVHGTEHFRVGEAYMMPITIRSAAGMPVIEASRTVYLILNQVIITRAASLTNRNYFRVDFSTNNDALRAMQNITMETRVMVNSFATSTPFISSVMGLEEMFLMRFGDVTVPPNVMQVGGINVNYSFTTNTWYHLAAVYDGSQMRVYVDGQLAGSLAVSRTIDLTSMWAGGFHFGYSAGGRYLDGAISEARIWSRALSQAEINNGRCGVDPASAGLIGYWKFNDAEGRTVRDISGNNRDAVAMRDIVWVPGVRCE</sequence>
<dbReference type="Gene3D" id="2.60.40.1740">
    <property type="entry name" value="hypothetical protein (bacova_03559)"/>
    <property type="match status" value="1"/>
</dbReference>